<reference evidence="3 4" key="2">
    <citation type="submission" date="2016-05" db="EMBL/GenBank/DDBJ databases">
        <authorList>
            <person name="Naeem Raeece"/>
        </authorList>
    </citation>
    <scope>NUCLEOTIDE SEQUENCE [LARGE SCALE GENOMIC DNA]</scope>
</reference>
<organism evidence="2 3">
    <name type="scientific">Plasmodium ovale curtisi</name>
    <dbReference type="NCBI Taxonomy" id="864141"/>
    <lineage>
        <taxon>Eukaryota</taxon>
        <taxon>Sar</taxon>
        <taxon>Alveolata</taxon>
        <taxon>Apicomplexa</taxon>
        <taxon>Aconoidasida</taxon>
        <taxon>Haemosporida</taxon>
        <taxon>Plasmodiidae</taxon>
        <taxon>Plasmodium</taxon>
        <taxon>Plasmodium (Plasmodium)</taxon>
    </lineage>
</organism>
<dbReference type="EMBL" id="FLQU01000681">
    <property type="protein sequence ID" value="SBS89180.1"/>
    <property type="molecule type" value="Genomic_DNA"/>
</dbReference>
<dbReference type="VEuPathDB" id="PlasmoDB:PocGH01_00066400"/>
<evidence type="ECO:0000313" key="4">
    <source>
        <dbReference type="Proteomes" id="UP000078560"/>
    </source>
</evidence>
<reference evidence="2" key="1">
    <citation type="submission" date="2016-05" db="EMBL/GenBank/DDBJ databases">
        <authorList>
            <person name="Lavstsen T."/>
            <person name="Jespersen J.S."/>
        </authorList>
    </citation>
    <scope>NUCLEOTIDE SEQUENCE [LARGE SCALE GENOMIC DNA]</scope>
</reference>
<evidence type="ECO:0000313" key="1">
    <source>
        <dbReference type="EMBL" id="SBS89180.1"/>
    </source>
</evidence>
<dbReference type="EMBL" id="FLQV01001366">
    <property type="protein sequence ID" value="SBS99528.1"/>
    <property type="molecule type" value="Genomic_DNA"/>
</dbReference>
<dbReference type="Pfam" id="PF05795">
    <property type="entry name" value="Plasmodium_Vir"/>
    <property type="match status" value="1"/>
</dbReference>
<evidence type="ECO:0000313" key="3">
    <source>
        <dbReference type="Proteomes" id="UP000078546"/>
    </source>
</evidence>
<name>A0A1A8X2S6_PLAOA</name>
<gene>
    <name evidence="2" type="ORF">POVCU1_053310</name>
    <name evidence="1" type="ORF">POVCU2_0052900</name>
</gene>
<proteinExistence type="predicted"/>
<sequence>MALGQPHRVLGSLFGRSTELFSEQFYQDREYDQYNLSEYNNLCKELFAPKHTSRMLKLCKRIVKYLDKYSFRNDDISLQQDCILLNYWVYDMLTRIFGADNQTDIRNAFGNLQYIWSYLVKDQYKTSYYKKCKPLFNEILNFDDWKQRKELYDYYVDYDTLFRTAMGYPEKCEEYYKKIDERTSLYKYFETKCLSDKYNCPEHYKNYTHYNPVLVLPQLPCHGNMVAAKQAIPRQQDLRQEQLDNSHSHYPNVELTKENSEIGKKVGHSVLGVAPFLLTATALYKYTPVGSWVRKISGYGSNSISGMDAGEMEAYSHNAQEFGDILFSDTGKLISYQPI</sequence>
<evidence type="ECO:0000313" key="2">
    <source>
        <dbReference type="EMBL" id="SBS99528.1"/>
    </source>
</evidence>
<dbReference type="Proteomes" id="UP000078546">
    <property type="component" value="Unassembled WGS sequence"/>
</dbReference>
<dbReference type="AlphaFoldDB" id="A0A1A8X2S6"/>
<accession>A0A1A8X2S6</accession>
<dbReference type="InterPro" id="IPR008780">
    <property type="entry name" value="Plasmodium_Vir"/>
</dbReference>
<protein>
    <submittedName>
        <fullName evidence="2">PIR Superfamily Protein</fullName>
    </submittedName>
</protein>
<dbReference type="Proteomes" id="UP000078560">
    <property type="component" value="Unassembled WGS sequence"/>
</dbReference>